<dbReference type="InterPro" id="IPR035892">
    <property type="entry name" value="C2_domain_sf"/>
</dbReference>
<evidence type="ECO:0000259" key="2">
    <source>
        <dbReference type="PROSITE" id="PS50004"/>
    </source>
</evidence>
<feature type="domain" description="C2" evidence="2">
    <location>
        <begin position="31"/>
        <end position="152"/>
    </location>
</feature>
<dbReference type="PANTHER" id="PTHR31425">
    <property type="entry name" value="PHOSPHORIBOSYLANTHRANILATE TRANSFERASE ISOFORM 1"/>
    <property type="match status" value="1"/>
</dbReference>
<gene>
    <name evidence="3" type="ORF">ANE_LOCUS16453</name>
</gene>
<keyword evidence="1" id="KW-0732">Signal</keyword>
<dbReference type="InterPro" id="IPR047259">
    <property type="entry name" value="QUIRKY-like"/>
</dbReference>
<organism evidence="3 4">
    <name type="scientific">Arabis nemorensis</name>
    <dbReference type="NCBI Taxonomy" id="586526"/>
    <lineage>
        <taxon>Eukaryota</taxon>
        <taxon>Viridiplantae</taxon>
        <taxon>Streptophyta</taxon>
        <taxon>Embryophyta</taxon>
        <taxon>Tracheophyta</taxon>
        <taxon>Spermatophyta</taxon>
        <taxon>Magnoliopsida</taxon>
        <taxon>eudicotyledons</taxon>
        <taxon>Gunneridae</taxon>
        <taxon>Pentapetalae</taxon>
        <taxon>rosids</taxon>
        <taxon>malvids</taxon>
        <taxon>Brassicales</taxon>
        <taxon>Brassicaceae</taxon>
        <taxon>Arabideae</taxon>
        <taxon>Arabis</taxon>
    </lineage>
</organism>
<feature type="chain" id="PRO_5022035927" description="C2 domain-containing protein" evidence="1">
    <location>
        <begin position="21"/>
        <end position="297"/>
    </location>
</feature>
<proteinExistence type="predicted"/>
<dbReference type="PROSITE" id="PS50004">
    <property type="entry name" value="C2"/>
    <property type="match status" value="1"/>
</dbReference>
<dbReference type="InterPro" id="IPR000008">
    <property type="entry name" value="C2_dom"/>
</dbReference>
<evidence type="ECO:0000313" key="4">
    <source>
        <dbReference type="Proteomes" id="UP000489600"/>
    </source>
</evidence>
<dbReference type="SMART" id="SM00239">
    <property type="entry name" value="C2"/>
    <property type="match status" value="1"/>
</dbReference>
<name>A0A565BXE8_9BRAS</name>
<comment type="caution">
    <text evidence="3">The sequence shown here is derived from an EMBL/GenBank/DDBJ whole genome shotgun (WGS) entry which is preliminary data.</text>
</comment>
<accession>A0A565BXE8</accession>
<dbReference type="OrthoDB" id="1729569at2759"/>
<sequence length="297" mass="33089">MTETGHPVMLLMSVWFGTQADKVYSYAWFSDSFDVSASCVVNTQPKLYLAPRLCYVRVTVVSGHELSSNDGKQTPSVYVKATLGDQVQKTKISFGSNPTWNQDLMFVASEPLYDTVYISLIDQVDDQQEECIGRVVKKLSEMNAAVKVPGTKLPVSFYDIEPAVESDSRRPSSRIKMKLATDQGYHVSDECSQYSSDYRAFAKKLWPHKLGKLEIGILGATGLETTNDLGDGQKTTTDAYVVAKYGNKWGRTRTLSFHQRGTSSIHGTFTTNVRSLHSEFTTTTAVSIKQRMFQLGK</sequence>
<dbReference type="SUPFAM" id="SSF49562">
    <property type="entry name" value="C2 domain (Calcium/lipid-binding domain, CaLB)"/>
    <property type="match status" value="1"/>
</dbReference>
<keyword evidence="4" id="KW-1185">Reference proteome</keyword>
<dbReference type="AlphaFoldDB" id="A0A565BXE8"/>
<feature type="signal peptide" evidence="1">
    <location>
        <begin position="1"/>
        <end position="20"/>
    </location>
</feature>
<dbReference type="Proteomes" id="UP000489600">
    <property type="component" value="Unassembled WGS sequence"/>
</dbReference>
<protein>
    <recommendedName>
        <fullName evidence="2">C2 domain-containing protein</fullName>
    </recommendedName>
</protein>
<reference evidence="3" key="1">
    <citation type="submission" date="2019-07" db="EMBL/GenBank/DDBJ databases">
        <authorList>
            <person name="Dittberner H."/>
        </authorList>
    </citation>
    <scope>NUCLEOTIDE SEQUENCE [LARGE SCALE GENOMIC DNA]</scope>
</reference>
<dbReference type="PANTHER" id="PTHR31425:SF45">
    <property type="entry name" value="MULTIPLE C2 DOMAIN AND TRANSMEMBRANE REGION PROTEIN 12-RELATED"/>
    <property type="match status" value="1"/>
</dbReference>
<dbReference type="EMBL" id="CABITT030000005">
    <property type="protein sequence ID" value="VVB06009.1"/>
    <property type="molecule type" value="Genomic_DNA"/>
</dbReference>
<evidence type="ECO:0000313" key="3">
    <source>
        <dbReference type="EMBL" id="VVB06009.1"/>
    </source>
</evidence>
<evidence type="ECO:0000256" key="1">
    <source>
        <dbReference type="SAM" id="SignalP"/>
    </source>
</evidence>
<dbReference type="Gene3D" id="2.60.40.150">
    <property type="entry name" value="C2 domain"/>
    <property type="match status" value="1"/>
</dbReference>
<dbReference type="Pfam" id="PF00168">
    <property type="entry name" value="C2"/>
    <property type="match status" value="2"/>
</dbReference>